<sequence length="223" mass="24700">MIVFLEIKSGDLVLYAGYQTPQTYWSSANDSRKTNSSVGGKVHSAYLEPNAWNFHDQNKKLLCQFVFTKNTNPNATWAAILGSDGTITFSDLHKENQGVGESALGFFNLSIVNLELLQPVMAPRIQWSFSLPARSFIILQLALLNPFHPILRLANKLAFVTAPALHCSLEIVNGTSDGSGNKGKKTINCVHGYCKHNCDFYSTLSGTMVPEKEEINEVFSRKL</sequence>
<proteinExistence type="predicted"/>
<keyword evidence="2" id="KW-1185">Reference proteome</keyword>
<accession>A0ACC0ZVX2</accession>
<name>A0ACC0ZVX2_9ROSI</name>
<reference evidence="2" key="1">
    <citation type="journal article" date="2023" name="G3 (Bethesda)">
        <title>Genome assembly and association tests identify interacting loci associated with vigor, precocity, and sex in interspecific pistachio rootstocks.</title>
        <authorList>
            <person name="Palmer W."/>
            <person name="Jacygrad E."/>
            <person name="Sagayaradj S."/>
            <person name="Cavanaugh K."/>
            <person name="Han R."/>
            <person name="Bertier L."/>
            <person name="Beede B."/>
            <person name="Kafkas S."/>
            <person name="Golino D."/>
            <person name="Preece J."/>
            <person name="Michelmore R."/>
        </authorList>
    </citation>
    <scope>NUCLEOTIDE SEQUENCE [LARGE SCALE GENOMIC DNA]</scope>
</reference>
<evidence type="ECO:0000313" key="1">
    <source>
        <dbReference type="EMBL" id="KAJ0076358.1"/>
    </source>
</evidence>
<organism evidence="1 2">
    <name type="scientific">Pistacia atlantica</name>
    <dbReference type="NCBI Taxonomy" id="434234"/>
    <lineage>
        <taxon>Eukaryota</taxon>
        <taxon>Viridiplantae</taxon>
        <taxon>Streptophyta</taxon>
        <taxon>Embryophyta</taxon>
        <taxon>Tracheophyta</taxon>
        <taxon>Spermatophyta</taxon>
        <taxon>Magnoliopsida</taxon>
        <taxon>eudicotyledons</taxon>
        <taxon>Gunneridae</taxon>
        <taxon>Pentapetalae</taxon>
        <taxon>rosids</taxon>
        <taxon>malvids</taxon>
        <taxon>Sapindales</taxon>
        <taxon>Anacardiaceae</taxon>
        <taxon>Pistacia</taxon>
    </lineage>
</organism>
<gene>
    <name evidence="1" type="ORF">Patl1_34513</name>
</gene>
<dbReference type="EMBL" id="CM047910">
    <property type="protein sequence ID" value="KAJ0076358.1"/>
    <property type="molecule type" value="Genomic_DNA"/>
</dbReference>
<comment type="caution">
    <text evidence="1">The sequence shown here is derived from an EMBL/GenBank/DDBJ whole genome shotgun (WGS) entry which is preliminary data.</text>
</comment>
<dbReference type="Proteomes" id="UP001164250">
    <property type="component" value="Chromosome 15"/>
</dbReference>
<evidence type="ECO:0000313" key="2">
    <source>
        <dbReference type="Proteomes" id="UP001164250"/>
    </source>
</evidence>
<protein>
    <submittedName>
        <fullName evidence="1">Uncharacterized protein</fullName>
    </submittedName>
</protein>